<dbReference type="SMART" id="SM00448">
    <property type="entry name" value="REC"/>
    <property type="match status" value="1"/>
</dbReference>
<evidence type="ECO:0000313" key="5">
    <source>
        <dbReference type="Proteomes" id="UP001595906"/>
    </source>
</evidence>
<keyword evidence="5" id="KW-1185">Reference proteome</keyword>
<dbReference type="Gene3D" id="2.40.50.1020">
    <property type="entry name" value="LytTr DNA-binding domain"/>
    <property type="match status" value="1"/>
</dbReference>
<dbReference type="InterPro" id="IPR011006">
    <property type="entry name" value="CheY-like_superfamily"/>
</dbReference>
<dbReference type="SUPFAM" id="SSF52172">
    <property type="entry name" value="CheY-like"/>
    <property type="match status" value="1"/>
</dbReference>
<feature type="domain" description="Response regulatory" evidence="2">
    <location>
        <begin position="6"/>
        <end position="117"/>
    </location>
</feature>
<keyword evidence="1" id="KW-0597">Phosphoprotein</keyword>
<proteinExistence type="predicted"/>
<dbReference type="PANTHER" id="PTHR37299">
    <property type="entry name" value="TRANSCRIPTIONAL REGULATOR-RELATED"/>
    <property type="match status" value="1"/>
</dbReference>
<dbReference type="PROSITE" id="PS50110">
    <property type="entry name" value="RESPONSE_REGULATORY"/>
    <property type="match status" value="1"/>
</dbReference>
<dbReference type="PANTHER" id="PTHR37299:SF1">
    <property type="entry name" value="STAGE 0 SPORULATION PROTEIN A HOMOLOG"/>
    <property type="match status" value="1"/>
</dbReference>
<dbReference type="PROSITE" id="PS50930">
    <property type="entry name" value="HTH_LYTTR"/>
    <property type="match status" value="1"/>
</dbReference>
<evidence type="ECO:0000259" key="2">
    <source>
        <dbReference type="PROSITE" id="PS50110"/>
    </source>
</evidence>
<feature type="modified residue" description="4-aspartylphosphate" evidence="1">
    <location>
        <position position="57"/>
    </location>
</feature>
<dbReference type="SMART" id="SM00850">
    <property type="entry name" value="LytTR"/>
    <property type="match status" value="1"/>
</dbReference>
<gene>
    <name evidence="4" type="ORF">ACFOW1_00620</name>
</gene>
<feature type="domain" description="HTH LytTR-type" evidence="3">
    <location>
        <begin position="150"/>
        <end position="247"/>
    </location>
</feature>
<protein>
    <submittedName>
        <fullName evidence="4">LytR/AlgR family response regulator transcription factor</fullName>
    </submittedName>
</protein>
<dbReference type="EMBL" id="JBHSDC010000002">
    <property type="protein sequence ID" value="MFC4230373.1"/>
    <property type="molecule type" value="Genomic_DNA"/>
</dbReference>
<dbReference type="InterPro" id="IPR001789">
    <property type="entry name" value="Sig_transdc_resp-reg_receiver"/>
</dbReference>
<dbReference type="RefSeq" id="WP_379011487.1">
    <property type="nucleotide sequence ID" value="NZ_JBHSDC010000002.1"/>
</dbReference>
<dbReference type="Pfam" id="PF04397">
    <property type="entry name" value="LytTR"/>
    <property type="match status" value="1"/>
</dbReference>
<reference evidence="5" key="1">
    <citation type="journal article" date="2019" name="Int. J. Syst. Evol. Microbiol.">
        <title>The Global Catalogue of Microorganisms (GCM) 10K type strain sequencing project: providing services to taxonomists for standard genome sequencing and annotation.</title>
        <authorList>
            <consortium name="The Broad Institute Genomics Platform"/>
            <consortium name="The Broad Institute Genome Sequencing Center for Infectious Disease"/>
            <person name="Wu L."/>
            <person name="Ma J."/>
        </authorList>
    </citation>
    <scope>NUCLEOTIDE SEQUENCE [LARGE SCALE GENOMIC DNA]</scope>
    <source>
        <strain evidence="5">CECT 8010</strain>
    </source>
</reference>
<name>A0ABV8PR86_9BACT</name>
<dbReference type="Pfam" id="PF00072">
    <property type="entry name" value="Response_reg"/>
    <property type="match status" value="1"/>
</dbReference>
<evidence type="ECO:0000313" key="4">
    <source>
        <dbReference type="EMBL" id="MFC4230373.1"/>
    </source>
</evidence>
<comment type="caution">
    <text evidence="4">The sequence shown here is derived from an EMBL/GenBank/DDBJ whole genome shotgun (WGS) entry which is preliminary data.</text>
</comment>
<dbReference type="InterPro" id="IPR046947">
    <property type="entry name" value="LytR-like"/>
</dbReference>
<organism evidence="4 5">
    <name type="scientific">Parasediminibacterium paludis</name>
    <dbReference type="NCBI Taxonomy" id="908966"/>
    <lineage>
        <taxon>Bacteria</taxon>
        <taxon>Pseudomonadati</taxon>
        <taxon>Bacteroidota</taxon>
        <taxon>Chitinophagia</taxon>
        <taxon>Chitinophagales</taxon>
        <taxon>Chitinophagaceae</taxon>
        <taxon>Parasediminibacterium</taxon>
    </lineage>
</organism>
<evidence type="ECO:0000256" key="1">
    <source>
        <dbReference type="PROSITE-ProRule" id="PRU00169"/>
    </source>
</evidence>
<accession>A0ABV8PR86</accession>
<dbReference type="InterPro" id="IPR007492">
    <property type="entry name" value="LytTR_DNA-bd_dom"/>
</dbReference>
<evidence type="ECO:0000259" key="3">
    <source>
        <dbReference type="PROSITE" id="PS50930"/>
    </source>
</evidence>
<sequence>MADIKKVVLIDDEDDARLLIRQYMEDFPQLLIIKECNNGLDAVNTINSLEPDLIFLDIQMPGLSGFQVLQKIIHVPQIIFSTAFDNYALKAFDNNAVDYLLKPFTKQRFEQAVNKVLLNTTKNMDGIKNLSDNLQSNYTAYPEKVLVDSGNRMVSLPVNDIVWLEAEGDYTKLHTLQKSYLSSYGIGTLEQKLNPTIFTRIHRSAIININYVKEVFKDANGYYVVLQNNTNHKVGRNYLDAIKKLFV</sequence>
<dbReference type="Gene3D" id="3.40.50.2300">
    <property type="match status" value="1"/>
</dbReference>
<dbReference type="Proteomes" id="UP001595906">
    <property type="component" value="Unassembled WGS sequence"/>
</dbReference>